<evidence type="ECO:0000313" key="11">
    <source>
        <dbReference type="Proteomes" id="UP001204953"/>
    </source>
</evidence>
<evidence type="ECO:0000256" key="2">
    <source>
        <dbReference type="ARBA" id="ARBA00022448"/>
    </source>
</evidence>
<dbReference type="Pfam" id="PF13379">
    <property type="entry name" value="NMT1_2"/>
    <property type="match status" value="1"/>
</dbReference>
<evidence type="ECO:0000256" key="4">
    <source>
        <dbReference type="ARBA" id="ARBA00022519"/>
    </source>
</evidence>
<dbReference type="RefSeq" id="WP_254013526.1">
    <property type="nucleotide sequence ID" value="NZ_JAMZMM010000239.1"/>
</dbReference>
<evidence type="ECO:0000256" key="7">
    <source>
        <dbReference type="ARBA" id="ARBA00023136"/>
    </source>
</evidence>
<dbReference type="Gene3D" id="3.40.190.10">
    <property type="entry name" value="Periplasmic binding protein-like II"/>
    <property type="match status" value="2"/>
</dbReference>
<dbReference type="CDD" id="cd13553">
    <property type="entry name" value="PBP2_NrtA_CpmA_like"/>
    <property type="match status" value="1"/>
</dbReference>
<keyword evidence="3" id="KW-1003">Cell membrane</keyword>
<keyword evidence="5 9" id="KW-0732">Signal</keyword>
<dbReference type="SUPFAM" id="SSF53850">
    <property type="entry name" value="Periplasmic binding protein-like II"/>
    <property type="match status" value="1"/>
</dbReference>
<dbReference type="GO" id="GO:0006811">
    <property type="term" value="P:monoatomic ion transport"/>
    <property type="evidence" value="ECO:0007669"/>
    <property type="project" value="UniProtKB-KW"/>
</dbReference>
<keyword evidence="11" id="KW-1185">Reference proteome</keyword>
<sequence>MTRFTRRKFIVTAGATTAASLWLNACTSGSSGSNNTATSESPSSPSSPAAAGSIETPEVTTAKLGFIALTDSAPLIIAQEKGLFAKYGMKDVEVVKQASWIVTKENLEIGSQGNGIDGAHILTPIPYKMSLGQTKNKQPVPMYILARLNTNGQAISIADTYKDLKVGADSKLLKDAFTKAKSAGKELKVAMTFPGGTHDLWLRYWLAAGGIDPEKDVSVIPVPPPQMVANIKSKGMEAFCVGEPWNAQLVNQKLGYTALVTGELWKDHPEKAFSMRADWVDKNPKATKAILMAILEAQQWCDKAENKAEMVKIISGRKWLKVPEPDILGRSQGNIDYGNGKTVENSPLLMKFWSDNASYPYKSHDLWFLTENIRWGYMPADTKTKELVDKVNRSDLWKEAAKALKVPEAQIPTSDSRGVETFFDGVKFDPEKPEEYLKSLKIKKA</sequence>
<dbReference type="InterPro" id="IPR044527">
    <property type="entry name" value="NrtA/CpmA_ABC-bd_dom"/>
</dbReference>
<keyword evidence="4" id="KW-0997">Cell inner membrane</keyword>
<dbReference type="Proteomes" id="UP001204953">
    <property type="component" value="Unassembled WGS sequence"/>
</dbReference>
<gene>
    <name evidence="10" type="ORF">NJ959_20305</name>
</gene>
<dbReference type="PANTHER" id="PTHR30024">
    <property type="entry name" value="ALIPHATIC SULFONATES-BINDING PROTEIN-RELATED"/>
    <property type="match status" value="1"/>
</dbReference>
<keyword evidence="7" id="KW-0472">Membrane</keyword>
<keyword evidence="6" id="KW-0406">Ion transport</keyword>
<organism evidence="10 11">
    <name type="scientific">Limnofasciculus baicalensis BBK-W-15</name>
    <dbReference type="NCBI Taxonomy" id="2699891"/>
    <lineage>
        <taxon>Bacteria</taxon>
        <taxon>Bacillati</taxon>
        <taxon>Cyanobacteriota</taxon>
        <taxon>Cyanophyceae</taxon>
        <taxon>Coleofasciculales</taxon>
        <taxon>Coleofasciculaceae</taxon>
        <taxon>Limnofasciculus</taxon>
        <taxon>Limnofasciculus baicalensis</taxon>
    </lineage>
</organism>
<feature type="region of interest" description="Disordered" evidence="8">
    <location>
        <begin position="31"/>
        <end position="54"/>
    </location>
</feature>
<keyword evidence="2" id="KW-0813">Transport</keyword>
<evidence type="ECO:0000256" key="9">
    <source>
        <dbReference type="SAM" id="SignalP"/>
    </source>
</evidence>
<accession>A0AAE3GVY3</accession>
<comment type="subcellular location">
    <subcellularLocation>
        <location evidence="1">Cell inner membrane</location>
    </subcellularLocation>
</comment>
<evidence type="ECO:0000256" key="8">
    <source>
        <dbReference type="SAM" id="MobiDB-lite"/>
    </source>
</evidence>
<dbReference type="AlphaFoldDB" id="A0AAE3GVY3"/>
<reference evidence="10" key="1">
    <citation type="submission" date="2022-06" db="EMBL/GenBank/DDBJ databases">
        <title>New cyanobacteria of genus Symplocastrum in benthos of Lake Baikal.</title>
        <authorList>
            <person name="Sorokovikova E."/>
            <person name="Tikhonova I."/>
            <person name="Krasnopeev A."/>
            <person name="Evseev P."/>
            <person name="Gladkikh A."/>
            <person name="Belykh O."/>
        </authorList>
    </citation>
    <scope>NUCLEOTIDE SEQUENCE</scope>
    <source>
        <strain evidence="10">BBK-W-15</strain>
    </source>
</reference>
<feature type="compositionally biased region" description="Low complexity" evidence="8">
    <location>
        <begin position="31"/>
        <end position="53"/>
    </location>
</feature>
<evidence type="ECO:0000313" key="10">
    <source>
        <dbReference type="EMBL" id="MCP2730773.1"/>
    </source>
</evidence>
<dbReference type="EMBL" id="JAMZMM010000239">
    <property type="protein sequence ID" value="MCP2730773.1"/>
    <property type="molecule type" value="Genomic_DNA"/>
</dbReference>
<name>A0AAE3GVY3_9CYAN</name>
<feature type="signal peptide" evidence="9">
    <location>
        <begin position="1"/>
        <end position="25"/>
    </location>
</feature>
<feature type="chain" id="PRO_5042060522" evidence="9">
    <location>
        <begin position="26"/>
        <end position="445"/>
    </location>
</feature>
<evidence type="ECO:0000256" key="6">
    <source>
        <dbReference type="ARBA" id="ARBA00023065"/>
    </source>
</evidence>
<protein>
    <submittedName>
        <fullName evidence="10">ABC transporter substrate-binding protein</fullName>
    </submittedName>
</protein>
<proteinExistence type="predicted"/>
<dbReference type="GO" id="GO:0005886">
    <property type="term" value="C:plasma membrane"/>
    <property type="evidence" value="ECO:0007669"/>
    <property type="project" value="UniProtKB-SubCell"/>
</dbReference>
<evidence type="ECO:0000256" key="5">
    <source>
        <dbReference type="ARBA" id="ARBA00022729"/>
    </source>
</evidence>
<dbReference type="PANTHER" id="PTHR30024:SF7">
    <property type="entry name" value="NITRATE_NITRITE BINDING PROTEIN NRTA"/>
    <property type="match status" value="1"/>
</dbReference>
<evidence type="ECO:0000256" key="1">
    <source>
        <dbReference type="ARBA" id="ARBA00004533"/>
    </source>
</evidence>
<comment type="caution">
    <text evidence="10">The sequence shown here is derived from an EMBL/GenBank/DDBJ whole genome shotgun (WGS) entry which is preliminary data.</text>
</comment>
<evidence type="ECO:0000256" key="3">
    <source>
        <dbReference type="ARBA" id="ARBA00022475"/>
    </source>
</evidence>